<comment type="subunit">
    <text evidence="3 11">Monomer.</text>
</comment>
<gene>
    <name evidence="11" type="primary">pckG</name>
    <name evidence="14" type="ordered locus">RMDY18_17460</name>
</gene>
<dbReference type="Pfam" id="PF17297">
    <property type="entry name" value="PEPCK_N"/>
    <property type="match status" value="1"/>
</dbReference>
<dbReference type="InterPro" id="IPR008210">
    <property type="entry name" value="PEP_carboxykinase_N"/>
</dbReference>
<dbReference type="EC" id="4.1.1.32" evidence="11"/>
<keyword evidence="5 11" id="KW-0479">Metal-binding</keyword>
<dbReference type="PROSITE" id="PS00505">
    <property type="entry name" value="PEPCK_GTP"/>
    <property type="match status" value="1"/>
</dbReference>
<dbReference type="GO" id="GO:0033993">
    <property type="term" value="P:response to lipid"/>
    <property type="evidence" value="ECO:0007669"/>
    <property type="project" value="TreeGrafter"/>
</dbReference>
<dbReference type="GO" id="GO:0004613">
    <property type="term" value="F:phosphoenolpyruvate carboxykinase (GTP) activity"/>
    <property type="evidence" value="ECO:0007669"/>
    <property type="project" value="UniProtKB-UniRule"/>
</dbReference>
<comment type="subcellular location">
    <subcellularLocation>
        <location evidence="11">Cytoplasm</location>
    </subcellularLocation>
</comment>
<dbReference type="HOGENOM" id="CLU_028872_1_1_11"/>
<evidence type="ECO:0000256" key="6">
    <source>
        <dbReference type="ARBA" id="ARBA00022741"/>
    </source>
</evidence>
<comment type="function">
    <text evidence="11">Catalyzes the conversion of oxaloacetate (OAA) to phosphoenolpyruvate (PEP), the rate-limiting step in the metabolic pathway that produces glucose from lactate and other precursors derived from the citric acid cycle.</text>
</comment>
<dbReference type="Proteomes" id="UP000001883">
    <property type="component" value="Chromosome"/>
</dbReference>
<dbReference type="InterPro" id="IPR013035">
    <property type="entry name" value="PEP_carboxykinase_C"/>
</dbReference>
<feature type="binding site" evidence="11">
    <location>
        <begin position="235"/>
        <end position="237"/>
    </location>
    <ligand>
        <name>substrate</name>
    </ligand>
</feature>
<dbReference type="HAMAP" id="MF_00452">
    <property type="entry name" value="PEPCK_GTP"/>
    <property type="match status" value="1"/>
</dbReference>
<keyword evidence="15" id="KW-1185">Reference proteome</keyword>
<evidence type="ECO:0000259" key="12">
    <source>
        <dbReference type="Pfam" id="PF00821"/>
    </source>
</evidence>
<feature type="binding site" evidence="11">
    <location>
        <begin position="402"/>
        <end position="404"/>
    </location>
    <ligand>
        <name>substrate</name>
    </ligand>
</feature>
<dbReference type="CDD" id="cd00819">
    <property type="entry name" value="PEPCK_GTP"/>
    <property type="match status" value="1"/>
</dbReference>
<dbReference type="eggNOG" id="COG1274">
    <property type="taxonomic scope" value="Bacteria"/>
</dbReference>
<dbReference type="PIRSF" id="PIRSF001348">
    <property type="entry name" value="PEP_carboxykinase_GTP"/>
    <property type="match status" value="1"/>
</dbReference>
<dbReference type="GO" id="GO:0005525">
    <property type="term" value="F:GTP binding"/>
    <property type="evidence" value="ECO:0007669"/>
    <property type="project" value="UniProtKB-UniRule"/>
</dbReference>
<keyword evidence="10 11" id="KW-0456">Lyase</keyword>
<keyword evidence="14" id="KW-0808">Transferase</keyword>
<evidence type="ECO:0000256" key="8">
    <source>
        <dbReference type="ARBA" id="ARBA00023134"/>
    </source>
</evidence>
<evidence type="ECO:0000256" key="5">
    <source>
        <dbReference type="ARBA" id="ARBA00022723"/>
    </source>
</evidence>
<dbReference type="SUPFAM" id="SSF68923">
    <property type="entry name" value="PEP carboxykinase N-terminal domain"/>
    <property type="match status" value="1"/>
</dbReference>
<proteinExistence type="inferred from homology"/>
<evidence type="ECO:0000256" key="7">
    <source>
        <dbReference type="ARBA" id="ARBA00022793"/>
    </source>
</evidence>
<dbReference type="PANTHER" id="PTHR11561:SF0">
    <property type="entry name" value="PHOSPHOENOLPYRUVATE CARBOXYKINASE [GTP]-RELATED"/>
    <property type="match status" value="1"/>
</dbReference>
<feature type="binding site" evidence="11">
    <location>
        <position position="264"/>
    </location>
    <ligand>
        <name>Mn(2+)</name>
        <dbReference type="ChEBI" id="CHEBI:29035"/>
    </ligand>
</feature>
<dbReference type="Gene3D" id="3.90.228.20">
    <property type="match status" value="1"/>
</dbReference>
<dbReference type="InterPro" id="IPR008209">
    <property type="entry name" value="PEP_carboxykinase_GTP"/>
</dbReference>
<comment type="cofactor">
    <cofactor evidence="11">
        <name>Mn(2+)</name>
        <dbReference type="ChEBI" id="CHEBI:29035"/>
    </cofactor>
    <text evidence="11">Binds 1 Mn(2+) ion per subunit.</text>
</comment>
<name>D2NPL0_ROTMD</name>
<keyword evidence="7 11" id="KW-0210">Decarboxylase</keyword>
<dbReference type="InterPro" id="IPR035078">
    <property type="entry name" value="PEP_carboxykinase_GTP_N"/>
</dbReference>
<dbReference type="GO" id="GO:0019543">
    <property type="term" value="P:propionate catabolic process"/>
    <property type="evidence" value="ECO:0007669"/>
    <property type="project" value="TreeGrafter"/>
</dbReference>
<dbReference type="FunFam" id="3.40.449.10:FF:000005">
    <property type="entry name" value="Phosphoenolpyruvate carboxykinase [GTP]"/>
    <property type="match status" value="1"/>
</dbReference>
<dbReference type="Pfam" id="PF00821">
    <property type="entry name" value="PEPCK_GTP"/>
    <property type="match status" value="1"/>
</dbReference>
<dbReference type="InterPro" id="IPR035077">
    <property type="entry name" value="PEP_carboxykinase_GTP_C"/>
</dbReference>
<evidence type="ECO:0000313" key="14">
    <source>
        <dbReference type="EMBL" id="BAI65578.1"/>
    </source>
</evidence>
<dbReference type="GO" id="GO:0006107">
    <property type="term" value="P:oxaloacetate metabolic process"/>
    <property type="evidence" value="ECO:0007669"/>
    <property type="project" value="TreeGrafter"/>
</dbReference>
<dbReference type="GO" id="GO:0030145">
    <property type="term" value="F:manganese ion binding"/>
    <property type="evidence" value="ECO:0007669"/>
    <property type="project" value="UniProtKB-UniRule"/>
</dbReference>
<comment type="catalytic activity">
    <reaction evidence="11">
        <text>oxaloacetate + GTP = phosphoenolpyruvate + GDP + CO2</text>
        <dbReference type="Rhea" id="RHEA:10388"/>
        <dbReference type="ChEBI" id="CHEBI:16452"/>
        <dbReference type="ChEBI" id="CHEBI:16526"/>
        <dbReference type="ChEBI" id="CHEBI:37565"/>
        <dbReference type="ChEBI" id="CHEBI:58189"/>
        <dbReference type="ChEBI" id="CHEBI:58702"/>
        <dbReference type="EC" id="4.1.1.32"/>
    </reaction>
</comment>
<evidence type="ECO:0000256" key="9">
    <source>
        <dbReference type="ARBA" id="ARBA00023211"/>
    </source>
</evidence>
<comment type="pathway">
    <text evidence="1 11">Carbohydrate biosynthesis; gluconeogenesis.</text>
</comment>
<evidence type="ECO:0000256" key="4">
    <source>
        <dbReference type="ARBA" id="ARBA00022432"/>
    </source>
</evidence>
<evidence type="ECO:0000313" key="15">
    <source>
        <dbReference type="Proteomes" id="UP000001883"/>
    </source>
</evidence>
<dbReference type="GO" id="GO:0016301">
    <property type="term" value="F:kinase activity"/>
    <property type="evidence" value="ECO:0007669"/>
    <property type="project" value="UniProtKB-KW"/>
</dbReference>
<evidence type="ECO:0000259" key="13">
    <source>
        <dbReference type="Pfam" id="PF17297"/>
    </source>
</evidence>
<feature type="domain" description="Phosphoenolpyruvate carboxykinase C-terminal P-loop" evidence="12">
    <location>
        <begin position="260"/>
        <end position="618"/>
    </location>
</feature>
<feature type="binding site" evidence="11">
    <location>
        <position position="404"/>
    </location>
    <ligand>
        <name>GTP</name>
        <dbReference type="ChEBI" id="CHEBI:37565"/>
    </ligand>
</feature>
<keyword evidence="4 11" id="KW-0312">Gluconeogenesis</keyword>
<feature type="binding site" evidence="11">
    <location>
        <begin position="287"/>
        <end position="292"/>
    </location>
    <ligand>
        <name>GTP</name>
        <dbReference type="ChEBI" id="CHEBI:37565"/>
    </ligand>
</feature>
<keyword evidence="14" id="KW-0670">Pyruvate</keyword>
<organism evidence="14 15">
    <name type="scientific">Rothia mucilaginosa (strain DY-18)</name>
    <name type="common">Stomatococcus mucilaginosus</name>
    <dbReference type="NCBI Taxonomy" id="680646"/>
    <lineage>
        <taxon>Bacteria</taxon>
        <taxon>Bacillati</taxon>
        <taxon>Actinomycetota</taxon>
        <taxon>Actinomycetes</taxon>
        <taxon>Micrococcales</taxon>
        <taxon>Micrococcaceae</taxon>
        <taxon>Rothia</taxon>
    </lineage>
</organism>
<dbReference type="GO" id="GO:0046327">
    <property type="term" value="P:glycerol biosynthetic process from pyruvate"/>
    <property type="evidence" value="ECO:0007669"/>
    <property type="project" value="TreeGrafter"/>
</dbReference>
<dbReference type="Gene3D" id="2.170.8.10">
    <property type="entry name" value="Phosphoenolpyruvate Carboxykinase, domain 2"/>
    <property type="match status" value="1"/>
</dbReference>
<feature type="binding site" evidence="11">
    <location>
        <begin position="530"/>
        <end position="533"/>
    </location>
    <ligand>
        <name>GTP</name>
        <dbReference type="ChEBI" id="CHEBI:37565"/>
    </ligand>
</feature>
<dbReference type="NCBIfam" id="NF003253">
    <property type="entry name" value="PRK04210.1"/>
    <property type="match status" value="1"/>
</dbReference>
<comment type="similarity">
    <text evidence="2 11">Belongs to the phosphoenolpyruvate carboxykinase [GTP] family.</text>
</comment>
<protein>
    <recommendedName>
        <fullName evidence="11">Phosphoenolpyruvate carboxykinase [GTP]</fullName>
        <shortName evidence="11">PEP carboxykinase</shortName>
        <shortName evidence="11">PEPCK</shortName>
        <ecNumber evidence="11">4.1.1.32</ecNumber>
    </recommendedName>
    <alternativeName>
        <fullName evidence="11">GTP-dependent phosphoenolpyruvate carboxykinase</fullName>
        <shortName evidence="11">GTP-PEPCK</shortName>
    </alternativeName>
</protein>
<dbReference type="STRING" id="680646.RMDY18_17460"/>
<feature type="binding site" evidence="11">
    <location>
        <position position="311"/>
    </location>
    <ligand>
        <name>Mn(2+)</name>
        <dbReference type="ChEBI" id="CHEBI:29035"/>
    </ligand>
</feature>
<keyword evidence="8 11" id="KW-0342">GTP-binding</keyword>
<feature type="binding site" evidence="11">
    <location>
        <position position="435"/>
    </location>
    <ligand>
        <name>GTP</name>
        <dbReference type="ChEBI" id="CHEBI:37565"/>
    </ligand>
</feature>
<feature type="active site" evidence="11">
    <location>
        <position position="288"/>
    </location>
</feature>
<accession>D2NPL0</accession>
<dbReference type="UniPathway" id="UPA00138"/>
<dbReference type="GO" id="GO:0006094">
    <property type="term" value="P:gluconeogenesis"/>
    <property type="evidence" value="ECO:0007669"/>
    <property type="project" value="UniProtKB-UniRule"/>
</dbReference>
<reference evidence="15" key="1">
    <citation type="submission" date="2009-07" db="EMBL/GenBank/DDBJ databases">
        <title>Complete genome sequence of Rothia mucilaginosa DJ.</title>
        <authorList>
            <person name="Yamane K."/>
            <person name="Nambu T."/>
            <person name="Mashimo C."/>
            <person name="Sugimori C."/>
            <person name="Yamanaka T."/>
            <person name="Leung K."/>
            <person name="Fukushima H."/>
        </authorList>
    </citation>
    <scope>NUCLEOTIDE SEQUENCE [LARGE SCALE GENOMIC DNA]</scope>
    <source>
        <strain evidence="15">DY-18</strain>
    </source>
</reference>
<dbReference type="GO" id="GO:0071333">
    <property type="term" value="P:cellular response to glucose stimulus"/>
    <property type="evidence" value="ECO:0007669"/>
    <property type="project" value="TreeGrafter"/>
</dbReference>
<keyword evidence="11" id="KW-0963">Cytoplasm</keyword>
<reference evidence="14 15" key="3">
    <citation type="journal article" date="2010" name="Sequencing">
        <title>Complete Genome Sequence of Rothia mucilaginosa DY-18: A Clinical Isolate with Dense Meshwork-Like Structures from a Persistent Apical Periodontitis Lesion.</title>
        <authorList>
            <person name="Yamane K."/>
            <person name="Nambu T."/>
            <person name="Yamanaka T."/>
            <person name="Mashimo C."/>
            <person name="Sugimori C."/>
            <person name="Leung K.-P."/>
            <person name="Fukushima H."/>
        </authorList>
    </citation>
    <scope>NUCLEOTIDE SEQUENCE [LARGE SCALE GENOMIC DNA]</scope>
    <source>
        <strain evidence="14 15">DY-18</strain>
    </source>
</reference>
<keyword evidence="9 11" id="KW-0464">Manganese</keyword>
<feature type="binding site" evidence="11">
    <location>
        <position position="95"/>
    </location>
    <ligand>
        <name>substrate</name>
    </ligand>
</feature>
<dbReference type="AlphaFoldDB" id="D2NPL0"/>
<evidence type="ECO:0000256" key="11">
    <source>
        <dbReference type="HAMAP-Rule" id="MF_00452"/>
    </source>
</evidence>
<feature type="binding site" evidence="11">
    <location>
        <position position="286"/>
    </location>
    <ligand>
        <name>substrate</name>
    </ligand>
</feature>
<dbReference type="InterPro" id="IPR018091">
    <property type="entry name" value="PEP_carboxykin_GTP_CS"/>
</dbReference>
<feature type="domain" description="Phosphoenolpyruvate carboxykinase GTP-utilising N-terminal" evidence="13">
    <location>
        <begin position="35"/>
        <end position="256"/>
    </location>
</feature>
<dbReference type="SUPFAM" id="SSF53795">
    <property type="entry name" value="PEP carboxykinase-like"/>
    <property type="match status" value="1"/>
</dbReference>
<dbReference type="GO" id="GO:0005829">
    <property type="term" value="C:cytosol"/>
    <property type="evidence" value="ECO:0007669"/>
    <property type="project" value="TreeGrafter"/>
</dbReference>
<keyword evidence="6 11" id="KW-0547">Nucleotide-binding</keyword>
<evidence type="ECO:0000256" key="1">
    <source>
        <dbReference type="ARBA" id="ARBA00004742"/>
    </source>
</evidence>
<keyword evidence="14" id="KW-0418">Kinase</keyword>
<dbReference type="KEGG" id="rmu:RMDY18_17460"/>
<feature type="binding site" evidence="11">
    <location>
        <position position="244"/>
    </location>
    <ligand>
        <name>Mn(2+)</name>
        <dbReference type="ChEBI" id="CHEBI:29035"/>
    </ligand>
</feature>
<evidence type="ECO:0000256" key="10">
    <source>
        <dbReference type="ARBA" id="ARBA00023239"/>
    </source>
</evidence>
<dbReference type="GO" id="GO:0042594">
    <property type="term" value="P:response to starvation"/>
    <property type="evidence" value="ECO:0007669"/>
    <property type="project" value="TreeGrafter"/>
</dbReference>
<reference evidence="14 15" key="2">
    <citation type="journal article" date="2010" name="J Osaka Dent Univ">
        <title>Isolation and identification of Rothia mucilaginosa from persistent apical periodontitis lesions.</title>
        <authorList>
            <person name="Yamane K."/>
            <person name="Yoshida M."/>
            <person name="Fujihira T."/>
            <person name="Baba T."/>
            <person name="Tsuji N."/>
            <person name="Hayashi H."/>
            <person name="Sugimori C."/>
            <person name="Yamanaka T."/>
            <person name="Mashimo C."/>
            <person name="Nambu T."/>
            <person name="Kawai H."/>
            <person name="Fukushima H."/>
        </authorList>
    </citation>
    <scope>NUCLEOTIDE SEQUENCE [LARGE SCALE GENOMIC DNA]</scope>
    <source>
        <strain evidence="14 15">DY-18</strain>
    </source>
</reference>
<dbReference type="Gene3D" id="3.40.449.10">
    <property type="entry name" value="Phosphoenolpyruvate Carboxykinase, domain 1"/>
    <property type="match status" value="1"/>
</dbReference>
<sequence>MKGKMSMADTSTRTLSAELEKELQSAPTTHQGLLDWVREVAALTQPAHIYWVDGSQEEYDRLAQELVDAGTFVRLSDHEFPNSYAAFSDPDDVARVEERTFICSETEEGAGPTNNWRDPVEMKQTLTGLFEGSMRGRTLYVIPFVMGSLKAKNPKIAVELSDSAYVVCSMRIMATIGKDVLAKLNETNGFFVKALHSVGAPLEPGQEDVPWPCNPEKYIVQFPETREIWSFGSGYGGNALLGKKCYALRIASVIGRDEGWMAEHMLILKVTNPEGKVRYISAAFPSACGKTNFAMMEPTIDGWKAEMVGDDIAWIEFDENHQARVVNPEAGLFGVAPGTGYSTNPNAMKAIAKGNTIFTNVALTDDGSVWWEGKTDEAPEHLIDWTGQDWTPESGRPAAHPNSRFCTPASQVDMLAPEYYDPEGVPLSAIVLGGRRKTTIPLVSESESWEQGVFRAVTLSSETTAAAKGAVGVIRRDPMAMLPFIGYNAGDYFKHWLDLGKKHGAENMPKVYYVNWFRRTPDGGFAWPGFGENSRVVKWICDRLDGKAGGQETFLGTVPTKEDLDLTGLEISEEELKAALAVSKEEWVAELPSIDEWLEKFGDKLPAEVREQRDALAKALEG</sequence>
<evidence type="ECO:0000256" key="3">
    <source>
        <dbReference type="ARBA" id="ARBA00011245"/>
    </source>
</evidence>
<dbReference type="EMBL" id="AP011540">
    <property type="protein sequence ID" value="BAI65578.1"/>
    <property type="molecule type" value="Genomic_DNA"/>
</dbReference>
<evidence type="ECO:0000256" key="2">
    <source>
        <dbReference type="ARBA" id="ARBA00005796"/>
    </source>
</evidence>
<dbReference type="PANTHER" id="PTHR11561">
    <property type="entry name" value="PHOSPHOENOLPYRUVATE CARBOXYKINASE"/>
    <property type="match status" value="1"/>
</dbReference>